<gene>
    <name evidence="2" type="ORF">HYH03_011949</name>
</gene>
<name>A0A835XSW6_9CHLO</name>
<feature type="region of interest" description="Disordered" evidence="1">
    <location>
        <begin position="120"/>
        <end position="139"/>
    </location>
</feature>
<feature type="region of interest" description="Disordered" evidence="1">
    <location>
        <begin position="290"/>
        <end position="310"/>
    </location>
</feature>
<dbReference type="EMBL" id="JAEHOE010000072">
    <property type="protein sequence ID" value="KAG2489496.1"/>
    <property type="molecule type" value="Genomic_DNA"/>
</dbReference>
<reference evidence="2" key="1">
    <citation type="journal article" date="2020" name="bioRxiv">
        <title>Comparative genomics of Chlamydomonas.</title>
        <authorList>
            <person name="Craig R.J."/>
            <person name="Hasan A.R."/>
            <person name="Ness R.W."/>
            <person name="Keightley P.D."/>
        </authorList>
    </citation>
    <scope>NUCLEOTIDE SEQUENCE</scope>
    <source>
        <strain evidence="2">CCAP 11/70</strain>
    </source>
</reference>
<sequence>MDLAAWPVVALLCAAGLACLRTILSRREASKARLSSRAGRQACLAAAAQLSHVPLSTLDTPGLAASPFGACEPAVALSPKPSADADVVNALGSACGTPASSVAGSVSSGDDELSAVLSGGSFISDDERPSSGSDGKRPSCGAIAEEPCVSPKCAVEAASVLRPALRRRGAGRTPAKSVTFSVAAPVICCPPTEEALSLLASGTPAVPFQPSATPSAQPSLAPTTAPASAAPEPTATPVPAAFLPSAAARPTAGASSWPVSHREAHARTLAAVQSGRRRVLAALEEARARHAHLGRTPEPQPSAAGPAVEEEARWQRLERCPNVPMSGCDAAILSVGYAQRNGGPTGAASSSSSSSSSAAAQRHAGPFTQPWQHANATAAAVKQEQPQPVCGLPAASLDGQALRRALAADPVRLAEMLALRS</sequence>
<keyword evidence="3" id="KW-1185">Reference proteome</keyword>
<comment type="caution">
    <text evidence="2">The sequence shown here is derived from an EMBL/GenBank/DDBJ whole genome shotgun (WGS) entry which is preliminary data.</text>
</comment>
<evidence type="ECO:0000313" key="3">
    <source>
        <dbReference type="Proteomes" id="UP000612055"/>
    </source>
</evidence>
<evidence type="ECO:0000313" key="2">
    <source>
        <dbReference type="EMBL" id="KAG2489496.1"/>
    </source>
</evidence>
<organism evidence="2 3">
    <name type="scientific">Edaphochlamys debaryana</name>
    <dbReference type="NCBI Taxonomy" id="47281"/>
    <lineage>
        <taxon>Eukaryota</taxon>
        <taxon>Viridiplantae</taxon>
        <taxon>Chlorophyta</taxon>
        <taxon>core chlorophytes</taxon>
        <taxon>Chlorophyceae</taxon>
        <taxon>CS clade</taxon>
        <taxon>Chlamydomonadales</taxon>
        <taxon>Chlamydomonadales incertae sedis</taxon>
        <taxon>Edaphochlamys</taxon>
    </lineage>
</organism>
<proteinExistence type="predicted"/>
<protein>
    <submittedName>
        <fullName evidence="2">Uncharacterized protein</fullName>
    </submittedName>
</protein>
<accession>A0A835XSW6</accession>
<dbReference type="Proteomes" id="UP000612055">
    <property type="component" value="Unassembled WGS sequence"/>
</dbReference>
<feature type="region of interest" description="Disordered" evidence="1">
    <location>
        <begin position="209"/>
        <end position="238"/>
    </location>
</feature>
<dbReference type="AlphaFoldDB" id="A0A835XSW6"/>
<feature type="compositionally biased region" description="Low complexity" evidence="1">
    <location>
        <begin position="210"/>
        <end position="238"/>
    </location>
</feature>
<feature type="compositionally biased region" description="Low complexity" evidence="1">
    <location>
        <begin position="347"/>
        <end position="360"/>
    </location>
</feature>
<feature type="compositionally biased region" description="Basic and acidic residues" evidence="1">
    <location>
        <begin position="125"/>
        <end position="137"/>
    </location>
</feature>
<evidence type="ECO:0000256" key="1">
    <source>
        <dbReference type="SAM" id="MobiDB-lite"/>
    </source>
</evidence>
<feature type="region of interest" description="Disordered" evidence="1">
    <location>
        <begin position="342"/>
        <end position="365"/>
    </location>
</feature>